<evidence type="ECO:0000256" key="1">
    <source>
        <dbReference type="SAM" id="MobiDB-lite"/>
    </source>
</evidence>
<name>A0A6J4QIZ0_9ACTN</name>
<proteinExistence type="predicted"/>
<feature type="region of interest" description="Disordered" evidence="1">
    <location>
        <begin position="1"/>
        <end position="58"/>
    </location>
</feature>
<sequence length="58" mass="6387">MRRRRRDLRRSRPGGASTPHRAAVHSCSGVEVVERVPPHAARAGRRPAVDAGRRRPAA</sequence>
<reference evidence="2" key="1">
    <citation type="submission" date="2020-02" db="EMBL/GenBank/DDBJ databases">
        <authorList>
            <person name="Meier V. D."/>
        </authorList>
    </citation>
    <scope>NUCLEOTIDE SEQUENCE</scope>
    <source>
        <strain evidence="2">AVDCRST_MAG35</strain>
    </source>
</reference>
<gene>
    <name evidence="2" type="ORF">AVDCRST_MAG35-3119</name>
</gene>
<evidence type="ECO:0000313" key="2">
    <source>
        <dbReference type="EMBL" id="CAA9438769.1"/>
    </source>
</evidence>
<feature type="compositionally biased region" description="Basic residues" evidence="1">
    <location>
        <begin position="1"/>
        <end position="12"/>
    </location>
</feature>
<organism evidence="2">
    <name type="scientific">uncultured Quadrisphaera sp</name>
    <dbReference type="NCBI Taxonomy" id="904978"/>
    <lineage>
        <taxon>Bacteria</taxon>
        <taxon>Bacillati</taxon>
        <taxon>Actinomycetota</taxon>
        <taxon>Actinomycetes</taxon>
        <taxon>Kineosporiales</taxon>
        <taxon>Kineosporiaceae</taxon>
        <taxon>Quadrisphaera</taxon>
        <taxon>environmental samples</taxon>
    </lineage>
</organism>
<dbReference type="EMBL" id="CADCUY010000593">
    <property type="protein sequence ID" value="CAA9438769.1"/>
    <property type="molecule type" value="Genomic_DNA"/>
</dbReference>
<accession>A0A6J4QIZ0</accession>
<feature type="compositionally biased region" description="Basic and acidic residues" evidence="1">
    <location>
        <begin position="47"/>
        <end position="58"/>
    </location>
</feature>
<protein>
    <submittedName>
        <fullName evidence="2">Uncharacterized protein</fullName>
    </submittedName>
</protein>
<dbReference type="AlphaFoldDB" id="A0A6J4QIZ0"/>